<dbReference type="Gene3D" id="3.40.710.10">
    <property type="entry name" value="DD-peptidase/beta-lactamase superfamily"/>
    <property type="match status" value="2"/>
</dbReference>
<keyword evidence="6" id="KW-1185">Reference proteome</keyword>
<dbReference type="InterPro" id="IPR012338">
    <property type="entry name" value="Beta-lactam/transpept-like"/>
</dbReference>
<sequence>MTRPARRALAAAVLSALASLPALARPADPPPHDVDAALRAIVDGTPLAGARAGILVADVATGKVLYARDADVLLNPASNVKLFTSAAALARLGPEYRFATEFLVDPGQAAAPSPKTLYVRGRGDPSIVTERLWGITGDLEHLGLERVGEIVVDDSFFDGERTGPGFDQEGGDNAYLAPTGALSLNFNTIAVHVGPGDRKGLRGKVELEPACDHFDVENRTTTVAANARRRVTISTMRVNGRQKIVVEGRLPLGSRPQASWRKIEDPALYFGSALKRLLELRGVKVGKVRAGAAPQGARLVYVSESEALAEIVRKLNKTSNNFTAEQILETLGAEAKGAPGSWPKGVSAVEDFLADAGIPRGAYVMKNGSGLNDTNRFSARQVVTLLRHMYARFPLQAEYLASLPVAGRDGTIRWRMEGTEAAGRLRAKTGTLENVTSLSGYVETAGHETLAFAVLVNDYPGRAAGVVRAVDAIGGALAASGGPAAGLGAAVALAKAPAPAVPAAAPSALTETVKTYYALGRAGDPRNIPFLQTALRSETDPALRLAIGECIYLSDTDADSAKRAFLEALSPDSQVLGRLWAAAAGESPAPVVSSLGDLAAEGSPDALARLVELAPASALDGRLAMAISDALAGVAASAPEELVQALRGAPGPAVEAAIGALGAGLARSEEPDHPFPAVLRAMGAKQGELAAFARALLPRIEEGEKAGTATRTAPSLVPASSTNVPARAH</sequence>
<name>A0ABM7WTE1_9BACT</name>
<evidence type="ECO:0000256" key="3">
    <source>
        <dbReference type="SAM" id="MobiDB-lite"/>
    </source>
</evidence>
<feature type="chain" id="PRO_5047081316" description="Serine-type D-Ala-D-Ala carboxypeptidase" evidence="4">
    <location>
        <begin position="25"/>
        <end position="729"/>
    </location>
</feature>
<dbReference type="NCBIfam" id="TIGR00666">
    <property type="entry name" value="PBP4"/>
    <property type="match status" value="1"/>
</dbReference>
<organism evidence="5 6">
    <name type="scientific">Anaeromyxobacter oryzae</name>
    <dbReference type="NCBI Taxonomy" id="2918170"/>
    <lineage>
        <taxon>Bacteria</taxon>
        <taxon>Pseudomonadati</taxon>
        <taxon>Myxococcota</taxon>
        <taxon>Myxococcia</taxon>
        <taxon>Myxococcales</taxon>
        <taxon>Cystobacterineae</taxon>
        <taxon>Anaeromyxobacteraceae</taxon>
        <taxon>Anaeromyxobacter</taxon>
    </lineage>
</organism>
<accession>A0ABM7WTE1</accession>
<reference evidence="6" key="1">
    <citation type="journal article" date="2022" name="Int. J. Syst. Evol. Microbiol.">
        <title>Anaeromyxobacter oryzae sp. nov., Anaeromyxobacter diazotrophicus sp. nov. and Anaeromyxobacter paludicola sp. nov., isolated from paddy soils.</title>
        <authorList>
            <person name="Itoh H."/>
            <person name="Xu Z."/>
            <person name="Mise K."/>
            <person name="Masuda Y."/>
            <person name="Ushijima N."/>
            <person name="Hayakawa C."/>
            <person name="Shiratori Y."/>
            <person name="Senoo K."/>
        </authorList>
    </citation>
    <scope>NUCLEOTIDE SEQUENCE [LARGE SCALE GENOMIC DNA]</scope>
    <source>
        <strain evidence="6">Red232</strain>
    </source>
</reference>
<comment type="similarity">
    <text evidence="1">Belongs to the peptidase S13 family.</text>
</comment>
<dbReference type="SUPFAM" id="SSF56601">
    <property type="entry name" value="beta-lactamase/transpeptidase-like"/>
    <property type="match status" value="1"/>
</dbReference>
<feature type="compositionally biased region" description="Polar residues" evidence="3">
    <location>
        <begin position="709"/>
        <end position="729"/>
    </location>
</feature>
<feature type="signal peptide" evidence="4">
    <location>
        <begin position="1"/>
        <end position="24"/>
    </location>
</feature>
<feature type="region of interest" description="Disordered" evidence="3">
    <location>
        <begin position="705"/>
        <end position="729"/>
    </location>
</feature>
<dbReference type="Gene3D" id="3.50.80.20">
    <property type="entry name" value="D-Ala-D-Ala carboxypeptidase C, peptidase S13"/>
    <property type="match status" value="1"/>
</dbReference>
<dbReference type="RefSeq" id="WP_248360438.1">
    <property type="nucleotide sequence ID" value="NZ_AP025591.1"/>
</dbReference>
<evidence type="ECO:0000256" key="1">
    <source>
        <dbReference type="ARBA" id="ARBA00006096"/>
    </source>
</evidence>
<dbReference type="PRINTS" id="PR00922">
    <property type="entry name" value="DADACBPTASE3"/>
</dbReference>
<dbReference type="PANTHER" id="PTHR30023:SF0">
    <property type="entry name" value="PENICILLIN-SENSITIVE CARBOXYPEPTIDASE A"/>
    <property type="match status" value="1"/>
</dbReference>
<evidence type="ECO:0000313" key="5">
    <source>
        <dbReference type="EMBL" id="BDG02750.1"/>
    </source>
</evidence>
<dbReference type="Proteomes" id="UP001162891">
    <property type="component" value="Chromosome"/>
</dbReference>
<dbReference type="InterPro" id="IPR000667">
    <property type="entry name" value="Peptidase_S13"/>
</dbReference>
<keyword evidence="2" id="KW-0378">Hydrolase</keyword>
<gene>
    <name evidence="5" type="ORF">AMOR_17460</name>
</gene>
<evidence type="ECO:0000256" key="4">
    <source>
        <dbReference type="SAM" id="SignalP"/>
    </source>
</evidence>
<evidence type="ECO:0008006" key="7">
    <source>
        <dbReference type="Google" id="ProtNLM"/>
    </source>
</evidence>
<evidence type="ECO:0000313" key="6">
    <source>
        <dbReference type="Proteomes" id="UP001162891"/>
    </source>
</evidence>
<proteinExistence type="inferred from homology"/>
<dbReference type="EMBL" id="AP025591">
    <property type="protein sequence ID" value="BDG02750.1"/>
    <property type="molecule type" value="Genomic_DNA"/>
</dbReference>
<dbReference type="Pfam" id="PF02113">
    <property type="entry name" value="Peptidase_S13"/>
    <property type="match status" value="1"/>
</dbReference>
<protein>
    <recommendedName>
        <fullName evidence="7">Serine-type D-Ala-D-Ala carboxypeptidase</fullName>
    </recommendedName>
</protein>
<dbReference type="PANTHER" id="PTHR30023">
    <property type="entry name" value="D-ALANYL-D-ALANINE CARBOXYPEPTIDASE"/>
    <property type="match status" value="1"/>
</dbReference>
<evidence type="ECO:0000256" key="2">
    <source>
        <dbReference type="ARBA" id="ARBA00022801"/>
    </source>
</evidence>
<keyword evidence="4" id="KW-0732">Signal</keyword>